<dbReference type="EMBL" id="CM047590">
    <property type="protein sequence ID" value="KAI9919419.1"/>
    <property type="molecule type" value="Genomic_DNA"/>
</dbReference>
<gene>
    <name evidence="1" type="ORF">PsorP6_017641</name>
</gene>
<comment type="caution">
    <text evidence="1">The sequence shown here is derived from an EMBL/GenBank/DDBJ whole genome shotgun (WGS) entry which is preliminary data.</text>
</comment>
<protein>
    <submittedName>
        <fullName evidence="1">Uncharacterized protein</fullName>
    </submittedName>
</protein>
<accession>A0ACC0WKP1</accession>
<reference evidence="1 2" key="1">
    <citation type="journal article" date="2022" name="bioRxiv">
        <title>The genome of the oomycete Peronosclerospora sorghi, a cosmopolitan pathogen of maize and sorghum, is inflated with dispersed pseudogenes.</title>
        <authorList>
            <person name="Fletcher K."/>
            <person name="Martin F."/>
            <person name="Isakeit T."/>
            <person name="Cavanaugh K."/>
            <person name="Magill C."/>
            <person name="Michelmore R."/>
        </authorList>
    </citation>
    <scope>NUCLEOTIDE SEQUENCE [LARGE SCALE GENOMIC DNA]</scope>
    <source>
        <strain evidence="1">P6</strain>
    </source>
</reference>
<evidence type="ECO:0000313" key="1">
    <source>
        <dbReference type="EMBL" id="KAI9919419.1"/>
    </source>
</evidence>
<proteinExistence type="predicted"/>
<organism evidence="1 2">
    <name type="scientific">Peronosclerospora sorghi</name>
    <dbReference type="NCBI Taxonomy" id="230839"/>
    <lineage>
        <taxon>Eukaryota</taxon>
        <taxon>Sar</taxon>
        <taxon>Stramenopiles</taxon>
        <taxon>Oomycota</taxon>
        <taxon>Peronosporomycetes</taxon>
        <taxon>Peronosporales</taxon>
        <taxon>Peronosporaceae</taxon>
        <taxon>Peronosclerospora</taxon>
    </lineage>
</organism>
<name>A0ACC0WKP1_9STRA</name>
<dbReference type="Proteomes" id="UP001163321">
    <property type="component" value="Chromosome 11"/>
</dbReference>
<keyword evidence="2" id="KW-1185">Reference proteome</keyword>
<evidence type="ECO:0000313" key="2">
    <source>
        <dbReference type="Proteomes" id="UP001163321"/>
    </source>
</evidence>
<sequence length="365" mass="40831">MYECRTTPTPMPKPVAISHFLPALAIPTSDQTLLRELAATLVTHNLEQYNTLCVTKDGQPDGRIWKPVRKTEGLRIYRERPSAPHDAARLIPSLLLLGSAVGTLDDVMYAVVAPTDASLKIKSFYIRDGVVESKVLEELVDPTVEEPFHHVSVQWRLYETCDYVTLETAGVMETPWGERVGYTVSHSVGFATFPALTELGIPRGNRSVCSLYRQKAHGTVECYTRGFFDTSTSVFALQTIATQWLSVSRHMKCAQMKKLAWHLRQPHDDVDEMPLLTTKTKRAAITCRVCTKSFTLFLPGSKKYCQSCDAAVCSRCCTKKLVYVLSPDHSSVLETKGRICSRCVHKANKSDAVAIARDEVIRMSW</sequence>